<feature type="transmembrane region" description="Helical" evidence="2">
    <location>
        <begin position="107"/>
        <end position="126"/>
    </location>
</feature>
<feature type="region of interest" description="Disordered" evidence="1">
    <location>
        <begin position="538"/>
        <end position="564"/>
    </location>
</feature>
<dbReference type="Proteomes" id="UP001652626">
    <property type="component" value="Chromosome 19"/>
</dbReference>
<feature type="compositionally biased region" description="Basic and acidic residues" evidence="1">
    <location>
        <begin position="544"/>
        <end position="564"/>
    </location>
</feature>
<feature type="region of interest" description="Disordered" evidence="1">
    <location>
        <begin position="488"/>
        <end position="509"/>
    </location>
</feature>
<keyword evidence="2" id="KW-0472">Membrane</keyword>
<feature type="transmembrane region" description="Helical" evidence="2">
    <location>
        <begin position="29"/>
        <end position="53"/>
    </location>
</feature>
<dbReference type="RefSeq" id="XP_026494177.2">
    <property type="nucleotide sequence ID" value="XM_026638392.2"/>
</dbReference>
<dbReference type="AlphaFoldDB" id="A0A8B8ID32"/>
<keyword evidence="2" id="KW-1133">Transmembrane helix</keyword>
<accession>A0A8B8ID32</accession>
<evidence type="ECO:0000256" key="1">
    <source>
        <dbReference type="SAM" id="MobiDB-lite"/>
    </source>
</evidence>
<sequence length="564" mass="64519">MDRVTLYEEYRLIEKTELEVNGIWKAAHLLLFFLAFVFGSFCTFCFHMMMYLFDEKCVLFPKLLSLTSFRQNIIYEFIPEDKEVADMLPVDFLSTQWVEKSACLLPTYVPLVSGIFGLVWTTMFLMCSTGSRVLTGLQRPWRVIPPVFLFSLTMGSLCVYTSAVTHYGLQELCLKLSEITGSTTCTYTINVATLAYERRIRGVYQATRLTILSAWLHTGCWVLSTVLAVARVILAVDFQLVKVSVQLQGDIDRMLERHERHIRTVSPLTMEANSSVNRFLRTESLIQIHFKKQELKASFLRNSQLSHVRSSKYDEGDLLYFSDITKEPSEPSLVQSERDKLNKIRAYNAVAAEHRFIVKMLFSLLDGIGVSQTPEIISTLSSMESISEMRPQIVRQFGQQHISSKLKILGSPVKIQDNEDVGIYEAEDISLEIKQDLQARFNRKFSDLKKNNNTSPTDILLNQQSSMNITSEMKTNIEKKKDAKFVARTSYTNEPGTSRGEKKNELKSNLKQVGIQTGEKLKEKSLKVQIDSRTSVFDSVTSTRFDKQSPKEDKDTQTKKEKMD</sequence>
<evidence type="ECO:0000256" key="2">
    <source>
        <dbReference type="SAM" id="Phobius"/>
    </source>
</evidence>
<reference evidence="4" key="1">
    <citation type="submission" date="2025-08" db="UniProtKB">
        <authorList>
            <consortium name="RefSeq"/>
        </authorList>
    </citation>
    <scope>IDENTIFICATION</scope>
    <source>
        <tissue evidence="4">Whole body</tissue>
    </source>
</reference>
<protein>
    <submittedName>
        <fullName evidence="4">Uncharacterized protein LOC113399298</fullName>
    </submittedName>
</protein>
<dbReference type="GeneID" id="113399298"/>
<name>A0A8B8ID32_VANTA</name>
<keyword evidence="3" id="KW-1185">Reference proteome</keyword>
<proteinExistence type="predicted"/>
<gene>
    <name evidence="4" type="primary">LOC113399298</name>
</gene>
<evidence type="ECO:0000313" key="4">
    <source>
        <dbReference type="RefSeq" id="XP_026494177.2"/>
    </source>
</evidence>
<evidence type="ECO:0000313" key="3">
    <source>
        <dbReference type="Proteomes" id="UP001652626"/>
    </source>
</evidence>
<dbReference type="OMA" id="WVEKSAC"/>
<organism evidence="3 4">
    <name type="scientific">Vanessa tameamea</name>
    <name type="common">Kamehameha butterfly</name>
    <dbReference type="NCBI Taxonomy" id="334116"/>
    <lineage>
        <taxon>Eukaryota</taxon>
        <taxon>Metazoa</taxon>
        <taxon>Ecdysozoa</taxon>
        <taxon>Arthropoda</taxon>
        <taxon>Hexapoda</taxon>
        <taxon>Insecta</taxon>
        <taxon>Pterygota</taxon>
        <taxon>Neoptera</taxon>
        <taxon>Endopterygota</taxon>
        <taxon>Lepidoptera</taxon>
        <taxon>Glossata</taxon>
        <taxon>Ditrysia</taxon>
        <taxon>Papilionoidea</taxon>
        <taxon>Nymphalidae</taxon>
        <taxon>Nymphalinae</taxon>
        <taxon>Vanessa</taxon>
    </lineage>
</organism>
<feature type="transmembrane region" description="Helical" evidence="2">
    <location>
        <begin position="147"/>
        <end position="169"/>
    </location>
</feature>
<dbReference type="OrthoDB" id="8115845at2759"/>
<keyword evidence="2" id="KW-0812">Transmembrane</keyword>
<feature type="compositionally biased region" description="Basic and acidic residues" evidence="1">
    <location>
        <begin position="499"/>
        <end position="508"/>
    </location>
</feature>